<organism evidence="1">
    <name type="scientific">marine sediment metagenome</name>
    <dbReference type="NCBI Taxonomy" id="412755"/>
    <lineage>
        <taxon>unclassified sequences</taxon>
        <taxon>metagenomes</taxon>
        <taxon>ecological metagenomes</taxon>
    </lineage>
</organism>
<dbReference type="AlphaFoldDB" id="A0A0F9KMK0"/>
<gene>
    <name evidence="1" type="ORF">LCGC14_1685250</name>
</gene>
<sequence>MRRIEMSNVHIAGNRLQITRHNHINRTIYGEHNLLRLPTSLARARFYLFGFGNIRNP</sequence>
<evidence type="ECO:0000313" key="1">
    <source>
        <dbReference type="EMBL" id="KKM16505.1"/>
    </source>
</evidence>
<protein>
    <submittedName>
        <fullName evidence="1">Uncharacterized protein</fullName>
    </submittedName>
</protein>
<proteinExistence type="predicted"/>
<dbReference type="EMBL" id="LAZR01014661">
    <property type="protein sequence ID" value="KKM16505.1"/>
    <property type="molecule type" value="Genomic_DNA"/>
</dbReference>
<accession>A0A0F9KMK0</accession>
<comment type="caution">
    <text evidence="1">The sequence shown here is derived from an EMBL/GenBank/DDBJ whole genome shotgun (WGS) entry which is preliminary data.</text>
</comment>
<feature type="non-terminal residue" evidence="1">
    <location>
        <position position="57"/>
    </location>
</feature>
<name>A0A0F9KMK0_9ZZZZ</name>
<reference evidence="1" key="1">
    <citation type="journal article" date="2015" name="Nature">
        <title>Complex archaea that bridge the gap between prokaryotes and eukaryotes.</title>
        <authorList>
            <person name="Spang A."/>
            <person name="Saw J.H."/>
            <person name="Jorgensen S.L."/>
            <person name="Zaremba-Niedzwiedzka K."/>
            <person name="Martijn J."/>
            <person name="Lind A.E."/>
            <person name="van Eijk R."/>
            <person name="Schleper C."/>
            <person name="Guy L."/>
            <person name="Ettema T.J."/>
        </authorList>
    </citation>
    <scope>NUCLEOTIDE SEQUENCE</scope>
</reference>